<reference evidence="3" key="1">
    <citation type="journal article" date="2006" name="Science">
        <title>Phytophthora genome sequences uncover evolutionary origins and mechanisms of pathogenesis.</title>
        <authorList>
            <person name="Tyler B.M."/>
            <person name="Tripathy S."/>
            <person name="Zhang X."/>
            <person name="Dehal P."/>
            <person name="Jiang R.H."/>
            <person name="Aerts A."/>
            <person name="Arredondo F.D."/>
            <person name="Baxter L."/>
            <person name="Bensasson D."/>
            <person name="Beynon J.L."/>
            <person name="Chapman J."/>
            <person name="Damasceno C.M."/>
            <person name="Dorrance A.E."/>
            <person name="Dou D."/>
            <person name="Dickerman A.W."/>
            <person name="Dubchak I.L."/>
            <person name="Garbelotto M."/>
            <person name="Gijzen M."/>
            <person name="Gordon S.G."/>
            <person name="Govers F."/>
            <person name="Grunwald N.J."/>
            <person name="Huang W."/>
            <person name="Ivors K.L."/>
            <person name="Jones R.W."/>
            <person name="Kamoun S."/>
            <person name="Krampis K."/>
            <person name="Lamour K.H."/>
            <person name="Lee M.K."/>
            <person name="McDonald W.H."/>
            <person name="Medina M."/>
            <person name="Meijer H.J."/>
            <person name="Nordberg E.K."/>
            <person name="Maclean D.J."/>
            <person name="Ospina-Giraldo M.D."/>
            <person name="Morris P.F."/>
            <person name="Phuntumart V."/>
            <person name="Putnam N.H."/>
            <person name="Rash S."/>
            <person name="Rose J.K."/>
            <person name="Sakihama Y."/>
            <person name="Salamov A.A."/>
            <person name="Savidor A."/>
            <person name="Scheuring C.F."/>
            <person name="Smith B.M."/>
            <person name="Sobral B.W."/>
            <person name="Terry A."/>
            <person name="Torto-Alalibo T.A."/>
            <person name="Win J."/>
            <person name="Xu Z."/>
            <person name="Zhang H."/>
            <person name="Grigoriev I.V."/>
            <person name="Rokhsar D.S."/>
            <person name="Boore J.L."/>
        </authorList>
    </citation>
    <scope>NUCLEOTIDE SEQUENCE [LARGE SCALE GENOMIC DNA]</scope>
    <source>
        <strain evidence="3">Pr102</strain>
    </source>
</reference>
<proteinExistence type="predicted"/>
<keyword evidence="3" id="KW-1185">Reference proteome</keyword>
<protein>
    <submittedName>
        <fullName evidence="2">Uncharacterized protein</fullName>
    </submittedName>
</protein>
<dbReference type="Proteomes" id="UP000005238">
    <property type="component" value="Unassembled WGS sequence"/>
</dbReference>
<evidence type="ECO:0000313" key="2">
    <source>
        <dbReference type="EnsemblProtists" id="Phyra86850"/>
    </source>
</evidence>
<accession>H3H7W3</accession>
<feature type="region of interest" description="Disordered" evidence="1">
    <location>
        <begin position="396"/>
        <end position="418"/>
    </location>
</feature>
<dbReference type="VEuPathDB" id="FungiDB:KRP22_4100"/>
<organism evidence="2 3">
    <name type="scientific">Phytophthora ramorum</name>
    <name type="common">Sudden oak death agent</name>
    <dbReference type="NCBI Taxonomy" id="164328"/>
    <lineage>
        <taxon>Eukaryota</taxon>
        <taxon>Sar</taxon>
        <taxon>Stramenopiles</taxon>
        <taxon>Oomycota</taxon>
        <taxon>Peronosporomycetes</taxon>
        <taxon>Peronosporales</taxon>
        <taxon>Peronosporaceae</taxon>
        <taxon>Phytophthora</taxon>
    </lineage>
</organism>
<sequence length="479" mass="51593">MASDFAPVPPPARAPWGPAVGVGGALFATLALGFTEGCLEVERRPIPLRFALRFAAANVLPSAVWSSVPARHVAAASGVPLSALISDADPHSVAAGKRLVLARSVRALRLAVGSYGLAWSLWRWHSYRNNNMEEVVQYEERVVRLAPVDSPLSRASRRKHGGHIVTVPVTAEKQAVEWERVGVEVQSDEEVKRVEVIEVEIRNAEAAEKYTEQLKNMASRGDGASLCSVAVLPPCGPPLPMSVIEAFDVCFNPLSAVLTFIASVCHDRDVTHVILVDASMDDGADAASVGSCLSTQQLVTGLLWRHGITATVFKAQHRELVDEGEAASDHLTESRSGLVFFVSESLRSGHSAARALIEQGVVAPPNACFIVEESLSGQRVLCEGLQAQSAMLLMGPSSEEEEGVLEGPGQDRSEDKEEQESVATYLSIADVSDQTLQGIRKMVRQGKRSEVIQAAVYQAYGTQRVVAPTRFDQFSDLQV</sequence>
<dbReference type="EMBL" id="DS567215">
    <property type="status" value="NOT_ANNOTATED_CDS"/>
    <property type="molecule type" value="Genomic_DNA"/>
</dbReference>
<dbReference type="HOGENOM" id="CLU_624791_0_0_1"/>
<dbReference type="VEuPathDB" id="FungiDB:KRP23_13102"/>
<dbReference type="AlphaFoldDB" id="H3H7W3"/>
<evidence type="ECO:0000256" key="1">
    <source>
        <dbReference type="SAM" id="MobiDB-lite"/>
    </source>
</evidence>
<evidence type="ECO:0000313" key="3">
    <source>
        <dbReference type="Proteomes" id="UP000005238"/>
    </source>
</evidence>
<dbReference type="eggNOG" id="ENOG502S2K1">
    <property type="taxonomic scope" value="Eukaryota"/>
</dbReference>
<dbReference type="OMA" id="VCFNPLS"/>
<reference evidence="2" key="2">
    <citation type="submission" date="2015-06" db="UniProtKB">
        <authorList>
            <consortium name="EnsemblProtists"/>
        </authorList>
    </citation>
    <scope>IDENTIFICATION</scope>
    <source>
        <strain evidence="2">Pr102</strain>
    </source>
</reference>
<dbReference type="EnsemblProtists" id="Phyra86850">
    <property type="protein sequence ID" value="Phyra86850"/>
    <property type="gene ID" value="Phyra86850"/>
</dbReference>
<dbReference type="InParanoid" id="H3H7W3"/>
<name>H3H7W3_PHYRM</name>